<evidence type="ECO:0000256" key="1">
    <source>
        <dbReference type="SAM" id="MobiDB-lite"/>
    </source>
</evidence>
<dbReference type="InterPro" id="IPR009060">
    <property type="entry name" value="UBA-like_sf"/>
</dbReference>
<gene>
    <name evidence="4" type="ORF">M9Y10_025593</name>
</gene>
<evidence type="ECO:0000256" key="2">
    <source>
        <dbReference type="SAM" id="Phobius"/>
    </source>
</evidence>
<dbReference type="Pfam" id="PF00627">
    <property type="entry name" value="UBA"/>
    <property type="match status" value="1"/>
</dbReference>
<feature type="transmembrane region" description="Helical" evidence="2">
    <location>
        <begin position="12"/>
        <end position="31"/>
    </location>
</feature>
<accession>A0ABR2H942</accession>
<evidence type="ECO:0000313" key="4">
    <source>
        <dbReference type="EMBL" id="KAK8842730.1"/>
    </source>
</evidence>
<keyword evidence="2" id="KW-0812">Transmembrane</keyword>
<dbReference type="EMBL" id="JAPFFF010000037">
    <property type="protein sequence ID" value="KAK8842730.1"/>
    <property type="molecule type" value="Genomic_DNA"/>
</dbReference>
<feature type="transmembrane region" description="Helical" evidence="2">
    <location>
        <begin position="106"/>
        <end position="125"/>
    </location>
</feature>
<feature type="transmembrane region" description="Helical" evidence="2">
    <location>
        <begin position="81"/>
        <end position="99"/>
    </location>
</feature>
<evidence type="ECO:0000259" key="3">
    <source>
        <dbReference type="PROSITE" id="PS50030"/>
    </source>
</evidence>
<keyword evidence="2" id="KW-1133">Transmembrane helix</keyword>
<feature type="domain" description="UBA" evidence="3">
    <location>
        <begin position="229"/>
        <end position="270"/>
    </location>
</feature>
<sequence>MFDGDLWTEGSPILSNFVFLAGFFTLVLSAAQEDDIIIPTLDIFHTFISWPNFNEGVIITFCLWCFRNIERILGIKVLVQFLFYNLISYLPLFITTIILKGFRSHFSFLFFVPFSLYIFIVWQIPSVKLFSVLTDKIAISLAFIFLVCCHFPFSLFPLISAIIGNIIWSFDVFRLKKCTQEPVDEYDNTIDDIHVSINDLEDSQENLDANPSANRDQRPNIDAENRRNDIDANSDAVKSIIDMGFSRDQAILALSQCDNDVQRAVNKLLS</sequence>
<dbReference type="SMART" id="SM00165">
    <property type="entry name" value="UBA"/>
    <property type="match status" value="1"/>
</dbReference>
<dbReference type="InterPro" id="IPR015940">
    <property type="entry name" value="UBA"/>
</dbReference>
<proteinExistence type="predicted"/>
<feature type="transmembrane region" description="Helical" evidence="2">
    <location>
        <begin position="52"/>
        <end position="69"/>
    </location>
</feature>
<organism evidence="4 5">
    <name type="scientific">Tritrichomonas musculus</name>
    <dbReference type="NCBI Taxonomy" id="1915356"/>
    <lineage>
        <taxon>Eukaryota</taxon>
        <taxon>Metamonada</taxon>
        <taxon>Parabasalia</taxon>
        <taxon>Tritrichomonadida</taxon>
        <taxon>Tritrichomonadidae</taxon>
        <taxon>Tritrichomonas</taxon>
    </lineage>
</organism>
<protein>
    <recommendedName>
        <fullName evidence="3">UBA domain-containing protein</fullName>
    </recommendedName>
</protein>
<dbReference type="Gene3D" id="1.10.8.10">
    <property type="entry name" value="DNA helicase RuvA subunit, C-terminal domain"/>
    <property type="match status" value="1"/>
</dbReference>
<reference evidence="4 5" key="1">
    <citation type="submission" date="2024-04" db="EMBL/GenBank/DDBJ databases">
        <title>Tritrichomonas musculus Genome.</title>
        <authorList>
            <person name="Alves-Ferreira E."/>
            <person name="Grigg M."/>
            <person name="Lorenzi H."/>
            <person name="Galac M."/>
        </authorList>
    </citation>
    <scope>NUCLEOTIDE SEQUENCE [LARGE SCALE GENOMIC DNA]</scope>
    <source>
        <strain evidence="4 5">EAF2021</strain>
    </source>
</reference>
<feature type="transmembrane region" description="Helical" evidence="2">
    <location>
        <begin position="137"/>
        <end position="168"/>
    </location>
</feature>
<name>A0ABR2H942_9EUKA</name>
<dbReference type="SUPFAM" id="SSF46934">
    <property type="entry name" value="UBA-like"/>
    <property type="match status" value="1"/>
</dbReference>
<evidence type="ECO:0000313" key="5">
    <source>
        <dbReference type="Proteomes" id="UP001470230"/>
    </source>
</evidence>
<keyword evidence="2" id="KW-0472">Membrane</keyword>
<feature type="compositionally biased region" description="Basic and acidic residues" evidence="1">
    <location>
        <begin position="215"/>
        <end position="228"/>
    </location>
</feature>
<keyword evidence="5" id="KW-1185">Reference proteome</keyword>
<feature type="region of interest" description="Disordered" evidence="1">
    <location>
        <begin position="204"/>
        <end position="228"/>
    </location>
</feature>
<comment type="caution">
    <text evidence="4">The sequence shown here is derived from an EMBL/GenBank/DDBJ whole genome shotgun (WGS) entry which is preliminary data.</text>
</comment>
<dbReference type="Proteomes" id="UP001470230">
    <property type="component" value="Unassembled WGS sequence"/>
</dbReference>
<dbReference type="PROSITE" id="PS50030">
    <property type="entry name" value="UBA"/>
    <property type="match status" value="1"/>
</dbReference>